<evidence type="ECO:0000259" key="3">
    <source>
        <dbReference type="PROSITE" id="PS50097"/>
    </source>
</evidence>
<dbReference type="InterPro" id="IPR011333">
    <property type="entry name" value="SKP1/BTB/POZ_sf"/>
</dbReference>
<keyword evidence="5" id="KW-1185">Reference proteome</keyword>
<dbReference type="OrthoDB" id="6359943at2759"/>
<dbReference type="PROSITE" id="PS50097">
    <property type="entry name" value="BTB"/>
    <property type="match status" value="1"/>
</dbReference>
<dbReference type="GO" id="GO:0016567">
    <property type="term" value="P:protein ubiquitination"/>
    <property type="evidence" value="ECO:0007669"/>
    <property type="project" value="UniProtKB-UniPathway"/>
</dbReference>
<dbReference type="CDD" id="cd18186">
    <property type="entry name" value="BTB_POZ_ZBTB_KLHL-like"/>
    <property type="match status" value="1"/>
</dbReference>
<evidence type="ECO:0000256" key="1">
    <source>
        <dbReference type="ARBA" id="ARBA00002668"/>
    </source>
</evidence>
<accession>V4MAR3</accession>
<feature type="non-terminal residue" evidence="4">
    <location>
        <position position="198"/>
    </location>
</feature>
<evidence type="ECO:0000256" key="2">
    <source>
        <dbReference type="ARBA" id="ARBA00004906"/>
    </source>
</evidence>
<organism evidence="4 5">
    <name type="scientific">Eutrema salsugineum</name>
    <name type="common">Saltwater cress</name>
    <name type="synonym">Sisymbrium salsugineum</name>
    <dbReference type="NCBI Taxonomy" id="72664"/>
    <lineage>
        <taxon>Eukaryota</taxon>
        <taxon>Viridiplantae</taxon>
        <taxon>Streptophyta</taxon>
        <taxon>Embryophyta</taxon>
        <taxon>Tracheophyta</taxon>
        <taxon>Spermatophyta</taxon>
        <taxon>Magnoliopsida</taxon>
        <taxon>eudicotyledons</taxon>
        <taxon>Gunneridae</taxon>
        <taxon>Pentapetalae</taxon>
        <taxon>rosids</taxon>
        <taxon>malvids</taxon>
        <taxon>Brassicales</taxon>
        <taxon>Brassicaceae</taxon>
        <taxon>Eutremeae</taxon>
        <taxon>Eutrema</taxon>
    </lineage>
</organism>
<dbReference type="InterPro" id="IPR044784">
    <property type="entry name" value="At1g01640-like"/>
</dbReference>
<dbReference type="PANTHER" id="PTHR47274">
    <property type="entry name" value="BTB/POZ DOMAIN CONTAINING PROTEIN, EXPRESSED-RELATED"/>
    <property type="match status" value="1"/>
</dbReference>
<dbReference type="InterPro" id="IPR000210">
    <property type="entry name" value="BTB/POZ_dom"/>
</dbReference>
<dbReference type="AlphaFoldDB" id="V4MAR3"/>
<evidence type="ECO:0000313" key="5">
    <source>
        <dbReference type="Proteomes" id="UP000030689"/>
    </source>
</evidence>
<dbReference type="UniPathway" id="UPA00143"/>
<proteinExistence type="predicted"/>
<gene>
    <name evidence="4" type="ORF">EUTSA_v10017613mg</name>
</gene>
<dbReference type="PANTHER" id="PTHR47274:SF4">
    <property type="entry name" value="BTB DOMAIN-CONTAINING PROTEIN"/>
    <property type="match status" value="1"/>
</dbReference>
<name>V4MAR3_EUTSA</name>
<dbReference type="eggNOG" id="KOG1987">
    <property type="taxonomic scope" value="Eukaryota"/>
</dbReference>
<comment type="pathway">
    <text evidence="2">Protein modification; protein ubiquitination.</text>
</comment>
<protein>
    <recommendedName>
        <fullName evidence="3">BTB domain-containing protein</fullName>
    </recommendedName>
</protein>
<reference evidence="4 5" key="1">
    <citation type="journal article" date="2013" name="Front. Plant Sci.">
        <title>The Reference Genome of the Halophytic Plant Eutrema salsugineum.</title>
        <authorList>
            <person name="Yang R."/>
            <person name="Jarvis D.E."/>
            <person name="Chen H."/>
            <person name="Beilstein M.A."/>
            <person name="Grimwood J."/>
            <person name="Jenkins J."/>
            <person name="Shu S."/>
            <person name="Prochnik S."/>
            <person name="Xin M."/>
            <person name="Ma C."/>
            <person name="Schmutz J."/>
            <person name="Wing R.A."/>
            <person name="Mitchell-Olds T."/>
            <person name="Schumaker K.S."/>
            <person name="Wang X."/>
        </authorList>
    </citation>
    <scope>NUCLEOTIDE SEQUENCE [LARGE SCALE GENOMIC DNA]</scope>
</reference>
<dbReference type="Gene3D" id="3.30.710.10">
    <property type="entry name" value="Potassium Channel Kv1.1, Chain A"/>
    <property type="match status" value="1"/>
</dbReference>
<feature type="domain" description="BTB" evidence="3">
    <location>
        <begin position="28"/>
        <end position="98"/>
    </location>
</feature>
<dbReference type="SMART" id="SM00225">
    <property type="entry name" value="BTB"/>
    <property type="match status" value="1"/>
</dbReference>
<dbReference type="SUPFAM" id="SSF54695">
    <property type="entry name" value="POZ domain"/>
    <property type="match status" value="1"/>
</dbReference>
<dbReference type="Proteomes" id="UP000030689">
    <property type="component" value="Unassembled WGS sequence"/>
</dbReference>
<dbReference type="KEGG" id="eus:EUTSA_v10017613mg"/>
<sequence length="198" mass="22640">MPGSKKRKLDRVDFLGDYVVAFKNGIHTDVIVKPGGDGPGIPAHKAVLAVKSKVFSYMLDSDECKISTEKSITVPDLSYEELNALLKFFYTGILRPTNKHIRALYIAAYKYDIPYLQDLCRDHLISSLSLINVLDVLELSTIPSDDNLRYYAASFVLLHREEIVYSKRYKSFVRQNPDLSLYITKSLVTLLKYHRGRF</sequence>
<dbReference type="Gramene" id="ESQ52222">
    <property type="protein sequence ID" value="ESQ52222"/>
    <property type="gene ID" value="EUTSA_v10017613mg"/>
</dbReference>
<dbReference type="OMA" id="MEISWAL"/>
<dbReference type="EMBL" id="KI517385">
    <property type="protein sequence ID" value="ESQ52222.1"/>
    <property type="molecule type" value="Genomic_DNA"/>
</dbReference>
<evidence type="ECO:0000313" key="4">
    <source>
        <dbReference type="EMBL" id="ESQ52222.1"/>
    </source>
</evidence>
<comment type="function">
    <text evidence="1">May act as a substrate-specific adapter of an E3 ubiquitin-protein ligase complex (CUL3-RBX1-BTB) which mediates the ubiquitination and subsequent proteasomal degradation of target proteins.</text>
</comment>
<dbReference type="Pfam" id="PF00651">
    <property type="entry name" value="BTB"/>
    <property type="match status" value="1"/>
</dbReference>